<protein>
    <recommendedName>
        <fullName evidence="2">tRNA-(Ms[2]io[6]A)-hydroxylase</fullName>
    </recommendedName>
</protein>
<dbReference type="InterPro" id="IPR009078">
    <property type="entry name" value="Ferritin-like_SF"/>
</dbReference>
<dbReference type="Pfam" id="PF06175">
    <property type="entry name" value="MiaE"/>
    <property type="match status" value="1"/>
</dbReference>
<evidence type="ECO:0000313" key="1">
    <source>
        <dbReference type="EMBL" id="CAE0822303.1"/>
    </source>
</evidence>
<name>A0A7S4G1R0_9EUGL</name>
<gene>
    <name evidence="1" type="ORF">EGYM00163_LOCUS33504</name>
</gene>
<evidence type="ECO:0008006" key="2">
    <source>
        <dbReference type="Google" id="ProtNLM"/>
    </source>
</evidence>
<dbReference type="SUPFAM" id="SSF47240">
    <property type="entry name" value="Ferritin-like"/>
    <property type="match status" value="1"/>
</dbReference>
<dbReference type="GO" id="GO:0045301">
    <property type="term" value="F:tRNA 2-(methylsulfanyl)-N(6)-isopentenyladenosine(37) hydroxylase activity"/>
    <property type="evidence" value="ECO:0007669"/>
    <property type="project" value="InterPro"/>
</dbReference>
<dbReference type="PANTHER" id="PTHR42637">
    <property type="entry name" value="TRNA-(MS[2]IO[6]A)-HYDROXYLASE"/>
    <property type="match status" value="1"/>
</dbReference>
<proteinExistence type="predicted"/>
<reference evidence="1" key="1">
    <citation type="submission" date="2021-01" db="EMBL/GenBank/DDBJ databases">
        <authorList>
            <person name="Corre E."/>
            <person name="Pelletier E."/>
            <person name="Niang G."/>
            <person name="Scheremetjew M."/>
            <person name="Finn R."/>
            <person name="Kale V."/>
            <person name="Holt S."/>
            <person name="Cochrane G."/>
            <person name="Meng A."/>
            <person name="Brown T."/>
            <person name="Cohen L."/>
        </authorList>
    </citation>
    <scope>NUCLEOTIDE SEQUENCE</scope>
    <source>
        <strain evidence="1">CCMP1594</strain>
    </source>
</reference>
<dbReference type="GO" id="GO:0006400">
    <property type="term" value="P:tRNA modification"/>
    <property type="evidence" value="ECO:0007669"/>
    <property type="project" value="InterPro"/>
</dbReference>
<accession>A0A7S4G1R0</accession>
<dbReference type="NCBIfam" id="NF047790">
    <property type="entry name" value="tRNAmsioHdxaseMiaE"/>
    <property type="match status" value="1"/>
</dbReference>
<dbReference type="Gene3D" id="1.20.1260.10">
    <property type="match status" value="1"/>
</dbReference>
<dbReference type="AlphaFoldDB" id="A0A7S4G1R0"/>
<dbReference type="InterPro" id="IPR012347">
    <property type="entry name" value="Ferritin-like"/>
</dbReference>
<dbReference type="InterPro" id="IPR010386">
    <property type="entry name" value="tRNA-Hydrxlase_MiaE"/>
</dbReference>
<dbReference type="EMBL" id="HBJA01096777">
    <property type="protein sequence ID" value="CAE0822303.1"/>
    <property type="molecule type" value="Transcribed_RNA"/>
</dbReference>
<dbReference type="CDD" id="cd07910">
    <property type="entry name" value="MiaE"/>
    <property type="match status" value="1"/>
</dbReference>
<dbReference type="PANTHER" id="PTHR42637:SF1">
    <property type="entry name" value="TRNA 2-(METHYLSULFANYL)-N(6)-ISOPENTENYLADENOSINE(37) HYDROXYLASE"/>
    <property type="match status" value="1"/>
</dbReference>
<sequence length="321" mass="35967">MGLAFHTPGAQAPSAQYVSPAVHRPPLQWRPSPLVPGPAARPQRVWARVATAEGVVGAENEVLVENVRQLTEPVRAFLKCPTPQAWLEEARRPQHLNALLVDHANCELKAAQTAIFLLRKYAVDKQSSSRLLEWTRPYEEFVYKTQKPGTAFPNRKEALVADLVPVPGRPHAQDIINKMVPLIKEELYHFEQVWDLMSARDIPFLKNVSASRYARGLMANVRTYEPAALVDKLILGAYIEARSCERFAQLAGLLEPDLGRFYYRLLKSEARHFMDYLALAQAIAGEDISDRVEAIGLAEAELIQSPDTELRFHSGVPPPSH</sequence>
<organism evidence="1">
    <name type="scientific">Eutreptiella gymnastica</name>
    <dbReference type="NCBI Taxonomy" id="73025"/>
    <lineage>
        <taxon>Eukaryota</taxon>
        <taxon>Discoba</taxon>
        <taxon>Euglenozoa</taxon>
        <taxon>Euglenida</taxon>
        <taxon>Spirocuta</taxon>
        <taxon>Euglenophyceae</taxon>
        <taxon>Eutreptiales</taxon>
        <taxon>Eutreptiaceae</taxon>
        <taxon>Eutreptiella</taxon>
    </lineage>
</organism>